<keyword evidence="5" id="KW-1185">Reference proteome</keyword>
<dbReference type="NCBIfam" id="TIGR02180">
    <property type="entry name" value="GRX_euk"/>
    <property type="match status" value="1"/>
</dbReference>
<dbReference type="FunFam" id="3.40.30.10:FF:000093">
    <property type="entry name" value="Glutaredoxin 2"/>
    <property type="match status" value="1"/>
</dbReference>
<dbReference type="GO" id="GO:0004362">
    <property type="term" value="F:glutathione-disulfide reductase (NADPH) activity"/>
    <property type="evidence" value="ECO:0007669"/>
    <property type="project" value="UniProtKB-ARBA"/>
</dbReference>
<dbReference type="GO" id="GO:0000324">
    <property type="term" value="C:fungal-type vacuole"/>
    <property type="evidence" value="ECO:0007669"/>
    <property type="project" value="TreeGrafter"/>
</dbReference>
<dbReference type="EMBL" id="ONZQ02000004">
    <property type="protein sequence ID" value="SPO00921.1"/>
    <property type="molecule type" value="Genomic_DNA"/>
</dbReference>
<evidence type="ECO:0000256" key="2">
    <source>
        <dbReference type="SAM" id="MobiDB-lite"/>
    </source>
</evidence>
<dbReference type="Gene3D" id="3.40.30.10">
    <property type="entry name" value="Glutaredoxin"/>
    <property type="match status" value="1"/>
</dbReference>
<dbReference type="Pfam" id="PF00462">
    <property type="entry name" value="Glutaredoxin"/>
    <property type="match status" value="1"/>
</dbReference>
<dbReference type="GO" id="GO:0005796">
    <property type="term" value="C:Golgi lumen"/>
    <property type="evidence" value="ECO:0007669"/>
    <property type="project" value="TreeGrafter"/>
</dbReference>
<evidence type="ECO:0000256" key="1">
    <source>
        <dbReference type="ARBA" id="ARBA00009630"/>
    </source>
</evidence>
<dbReference type="Proteomes" id="UP001187682">
    <property type="component" value="Unassembled WGS sequence"/>
</dbReference>
<feature type="compositionally biased region" description="Acidic residues" evidence="2">
    <location>
        <begin position="106"/>
        <end position="115"/>
    </location>
</feature>
<reference evidence="4" key="1">
    <citation type="submission" date="2018-03" db="EMBL/GenBank/DDBJ databases">
        <authorList>
            <person name="Guldener U."/>
        </authorList>
    </citation>
    <scope>NUCLEOTIDE SEQUENCE</scope>
</reference>
<evidence type="ECO:0000259" key="3">
    <source>
        <dbReference type="Pfam" id="PF00462"/>
    </source>
</evidence>
<dbReference type="GO" id="GO:0005801">
    <property type="term" value="C:cis-Golgi network"/>
    <property type="evidence" value="ECO:0007669"/>
    <property type="project" value="UniProtKB-ARBA"/>
</dbReference>
<accession>A0AAE8MX16</accession>
<dbReference type="GO" id="GO:0034599">
    <property type="term" value="P:cellular response to oxidative stress"/>
    <property type="evidence" value="ECO:0007669"/>
    <property type="project" value="TreeGrafter"/>
</dbReference>
<gene>
    <name evidence="4" type="ORF">DNG_03669</name>
</gene>
<dbReference type="PROSITE" id="PS51354">
    <property type="entry name" value="GLUTAREDOXIN_2"/>
    <property type="match status" value="1"/>
</dbReference>
<dbReference type="InterPro" id="IPR036249">
    <property type="entry name" value="Thioredoxin-like_sf"/>
</dbReference>
<feature type="domain" description="Glutaredoxin" evidence="3">
    <location>
        <begin position="134"/>
        <end position="199"/>
    </location>
</feature>
<evidence type="ECO:0000313" key="5">
    <source>
        <dbReference type="Proteomes" id="UP001187682"/>
    </source>
</evidence>
<dbReference type="InterPro" id="IPR011899">
    <property type="entry name" value="Glutaredoxin_euk/vir"/>
</dbReference>
<dbReference type="InterPro" id="IPR002109">
    <property type="entry name" value="Glutaredoxin"/>
</dbReference>
<comment type="similarity">
    <text evidence="1">Belongs to the glutaredoxin family. Monothiol subfamily.</text>
</comment>
<evidence type="ECO:0000313" key="4">
    <source>
        <dbReference type="EMBL" id="SPO00921.1"/>
    </source>
</evidence>
<dbReference type="SUPFAM" id="SSF52833">
    <property type="entry name" value="Thioredoxin-like"/>
    <property type="match status" value="1"/>
</dbReference>
<organism evidence="4 5">
    <name type="scientific">Cephalotrichum gorgonifer</name>
    <dbReference type="NCBI Taxonomy" id="2041049"/>
    <lineage>
        <taxon>Eukaryota</taxon>
        <taxon>Fungi</taxon>
        <taxon>Dikarya</taxon>
        <taxon>Ascomycota</taxon>
        <taxon>Pezizomycotina</taxon>
        <taxon>Sordariomycetes</taxon>
        <taxon>Hypocreomycetidae</taxon>
        <taxon>Microascales</taxon>
        <taxon>Microascaceae</taxon>
        <taxon>Cephalotrichum</taxon>
    </lineage>
</organism>
<dbReference type="PANTHER" id="PTHR45694">
    <property type="entry name" value="GLUTAREDOXIN 2"/>
    <property type="match status" value="1"/>
</dbReference>
<feature type="compositionally biased region" description="Basic and acidic residues" evidence="2">
    <location>
        <begin position="36"/>
        <end position="52"/>
    </location>
</feature>
<name>A0AAE8MX16_9PEZI</name>
<protein>
    <submittedName>
        <fullName evidence="4">Related to glutaredoxin</fullName>
    </submittedName>
</protein>
<feature type="region of interest" description="Disordered" evidence="2">
    <location>
        <begin position="28"/>
        <end position="54"/>
    </location>
</feature>
<sequence length="237" mass="25222">MPSPRRLRFLCIALLAGVIITMLWTSQQRHSATRPLPRDLTDHSPGIDRDADGDVDIGDAAAAREMTGRLKQAELKAKDLANSKSPLKPDLPSEVIGVGSAADGQTEGDVEGGEAEGEHAAEQELRLILKKAPVIIFSKTYCPHSKKAKAVLLNKYLIEPAPHVVELDIHPQGPELQALLKEKTGRGTVPNVMVNGVSIGGGDDIAALDASGELAAKVEDLGEARKVEMRLRGPEGA</sequence>
<dbReference type="CDD" id="cd03419">
    <property type="entry name" value="GRX_GRXh_1_2_like"/>
    <property type="match status" value="1"/>
</dbReference>
<proteinExistence type="inferred from homology"/>
<dbReference type="InterPro" id="IPR014025">
    <property type="entry name" value="Glutaredoxin_subgr"/>
</dbReference>
<dbReference type="AlphaFoldDB" id="A0AAE8MX16"/>
<comment type="caution">
    <text evidence="4">The sequence shown here is derived from an EMBL/GenBank/DDBJ whole genome shotgun (WGS) entry which is preliminary data.</text>
</comment>
<dbReference type="PRINTS" id="PR00160">
    <property type="entry name" value="GLUTAREDOXIN"/>
</dbReference>
<feature type="region of interest" description="Disordered" evidence="2">
    <location>
        <begin position="81"/>
        <end position="119"/>
    </location>
</feature>
<dbReference type="PANTHER" id="PTHR45694:SF5">
    <property type="entry name" value="GLUTAREDOXIN 2"/>
    <property type="match status" value="1"/>
</dbReference>